<organism evidence="1 2">
    <name type="scientific">Actinokineospora xionganensis</name>
    <dbReference type="NCBI Taxonomy" id="2684470"/>
    <lineage>
        <taxon>Bacteria</taxon>
        <taxon>Bacillati</taxon>
        <taxon>Actinomycetota</taxon>
        <taxon>Actinomycetes</taxon>
        <taxon>Pseudonocardiales</taxon>
        <taxon>Pseudonocardiaceae</taxon>
        <taxon>Actinokineospora</taxon>
    </lineage>
</organism>
<name>A0ABR7L0H1_9PSEU</name>
<comment type="caution">
    <text evidence="1">The sequence shown here is derived from an EMBL/GenBank/DDBJ whole genome shotgun (WGS) entry which is preliminary data.</text>
</comment>
<protein>
    <submittedName>
        <fullName evidence="1">Uncharacterized protein</fullName>
    </submittedName>
</protein>
<dbReference type="RefSeq" id="WP_187218221.1">
    <property type="nucleotide sequence ID" value="NZ_JABVED010000001.1"/>
</dbReference>
<gene>
    <name evidence="1" type="ORF">GPZ80_03250</name>
</gene>
<sequence length="201" mass="22553">MHNLTTFTDDENWSGGFYQLAIEVGDPDDDRLHRTLETLWVAARIEGCYAHRDKEPEDQPELAPTIAALTEAGRLRGTVQLPDGRRIVCVCAAIREVEGVDWLVFDLPLGALGRTDRRIGGFPFGPDSGPSSLSWRRPIDDWLADIGREIFKQVDFHLALIGFEQSGEAYARDLNGVAPEERWAGYLLPHQGNLHYMPANR</sequence>
<keyword evidence="2" id="KW-1185">Reference proteome</keyword>
<evidence type="ECO:0000313" key="2">
    <source>
        <dbReference type="Proteomes" id="UP000734823"/>
    </source>
</evidence>
<dbReference type="Proteomes" id="UP000734823">
    <property type="component" value="Unassembled WGS sequence"/>
</dbReference>
<evidence type="ECO:0000313" key="1">
    <source>
        <dbReference type="EMBL" id="MBC6446189.1"/>
    </source>
</evidence>
<accession>A0ABR7L0H1</accession>
<dbReference type="EMBL" id="JABVED010000001">
    <property type="protein sequence ID" value="MBC6446189.1"/>
    <property type="molecule type" value="Genomic_DNA"/>
</dbReference>
<reference evidence="1 2" key="1">
    <citation type="submission" date="2020-06" db="EMBL/GenBank/DDBJ databases">
        <title>Actinokineospora xiongansis sp. nov., isolated from soil of Baiyangdian.</title>
        <authorList>
            <person name="Zhang X."/>
        </authorList>
    </citation>
    <scope>NUCLEOTIDE SEQUENCE [LARGE SCALE GENOMIC DNA]</scope>
    <source>
        <strain evidence="1 2">HBU206404</strain>
    </source>
</reference>
<proteinExistence type="predicted"/>